<evidence type="ECO:0000256" key="21">
    <source>
        <dbReference type="ARBA" id="ARBA00023187"/>
    </source>
</evidence>
<feature type="transmembrane region" description="Helical" evidence="28">
    <location>
        <begin position="1088"/>
        <end position="1112"/>
    </location>
</feature>
<gene>
    <name evidence="30" type="ORF">PLEPLA_LOCUS38137</name>
</gene>
<evidence type="ECO:0000256" key="27">
    <source>
        <dbReference type="SAM" id="Coils"/>
    </source>
</evidence>
<dbReference type="Gene3D" id="2.130.10.10">
    <property type="entry name" value="YVTN repeat-like/Quinoprotein amine dehydrogenase"/>
    <property type="match status" value="1"/>
</dbReference>
<dbReference type="CDD" id="cd00200">
    <property type="entry name" value="WD40"/>
    <property type="match status" value="1"/>
</dbReference>
<dbReference type="FunFam" id="3.30.40.10:FF:000027">
    <property type="entry name" value="Pre-mRNA-processing factor 19, putative"/>
    <property type="match status" value="1"/>
</dbReference>
<keyword evidence="16" id="KW-0227">DNA damage</keyword>
<evidence type="ECO:0000256" key="16">
    <source>
        <dbReference type="ARBA" id="ARBA00022763"/>
    </source>
</evidence>
<dbReference type="PROSITE" id="PS51698">
    <property type="entry name" value="U_BOX"/>
    <property type="match status" value="1"/>
</dbReference>
<dbReference type="EMBL" id="CADEAL010004055">
    <property type="protein sequence ID" value="CAB1450448.1"/>
    <property type="molecule type" value="Genomic_DNA"/>
</dbReference>
<feature type="transmembrane region" description="Helical" evidence="28">
    <location>
        <begin position="965"/>
        <end position="983"/>
    </location>
</feature>
<evidence type="ECO:0000256" key="15">
    <source>
        <dbReference type="ARBA" id="ARBA00022737"/>
    </source>
</evidence>
<dbReference type="SUPFAM" id="SSF57850">
    <property type="entry name" value="RING/U-box"/>
    <property type="match status" value="1"/>
</dbReference>
<dbReference type="GO" id="GO:0016471">
    <property type="term" value="C:vacuolar proton-transporting V-type ATPase complex"/>
    <property type="evidence" value="ECO:0007669"/>
    <property type="project" value="TreeGrafter"/>
</dbReference>
<keyword evidence="22" id="KW-0234">DNA repair</keyword>
<dbReference type="InterPro" id="IPR013915">
    <property type="entry name" value="Prp19_cc"/>
</dbReference>
<keyword evidence="12" id="KW-0808">Transferase</keyword>
<comment type="caution">
    <text evidence="30">The sequence shown here is derived from an EMBL/GenBank/DDBJ whole genome shotgun (WGS) entry which is preliminary data.</text>
</comment>
<dbReference type="PROSITE" id="PS50231">
    <property type="entry name" value="RICIN_B_LECTIN"/>
    <property type="match status" value="1"/>
</dbReference>
<evidence type="ECO:0000256" key="5">
    <source>
        <dbReference type="ARBA" id="ARBA00006388"/>
    </source>
</evidence>
<dbReference type="GO" id="GO:0046961">
    <property type="term" value="F:proton-transporting ATPase activity, rotational mechanism"/>
    <property type="evidence" value="ECO:0007669"/>
    <property type="project" value="InterPro"/>
</dbReference>
<comment type="similarity">
    <text evidence="6">Belongs to the V-ATPase 116 kDa subunit family.</text>
</comment>
<dbReference type="GO" id="GO:0006281">
    <property type="term" value="P:DNA repair"/>
    <property type="evidence" value="ECO:0007669"/>
    <property type="project" value="UniProtKB-KW"/>
</dbReference>
<evidence type="ECO:0000256" key="12">
    <source>
        <dbReference type="ARBA" id="ARBA00022679"/>
    </source>
</evidence>
<feature type="coiled-coil region" evidence="27">
    <location>
        <begin position="619"/>
        <end position="653"/>
    </location>
</feature>
<dbReference type="GO" id="GO:0051117">
    <property type="term" value="F:ATPase binding"/>
    <property type="evidence" value="ECO:0007669"/>
    <property type="project" value="TreeGrafter"/>
</dbReference>
<evidence type="ECO:0000256" key="22">
    <source>
        <dbReference type="ARBA" id="ARBA00023204"/>
    </source>
</evidence>
<evidence type="ECO:0000256" key="9">
    <source>
        <dbReference type="ARBA" id="ARBA00022448"/>
    </source>
</evidence>
<keyword evidence="11" id="KW-0507">mRNA processing</keyword>
<evidence type="ECO:0000256" key="24">
    <source>
        <dbReference type="ARBA" id="ARBA00030492"/>
    </source>
</evidence>
<dbReference type="GO" id="GO:0005681">
    <property type="term" value="C:spliceosomal complex"/>
    <property type="evidence" value="ECO:0007669"/>
    <property type="project" value="UniProtKB-KW"/>
</dbReference>
<dbReference type="Pfam" id="PF24814">
    <property type="entry name" value="WD40_Prp19"/>
    <property type="match status" value="1"/>
</dbReference>
<evidence type="ECO:0000259" key="29">
    <source>
        <dbReference type="PROSITE" id="PS51698"/>
    </source>
</evidence>
<dbReference type="PROSITE" id="PS50294">
    <property type="entry name" value="WD_REPEATS_REGION"/>
    <property type="match status" value="2"/>
</dbReference>
<dbReference type="InterPro" id="IPR013083">
    <property type="entry name" value="Znf_RING/FYVE/PHD"/>
</dbReference>
<dbReference type="GO" id="GO:0061630">
    <property type="term" value="F:ubiquitin protein ligase activity"/>
    <property type="evidence" value="ECO:0007669"/>
    <property type="project" value="UniProtKB-EC"/>
</dbReference>
<dbReference type="InterPro" id="IPR019775">
    <property type="entry name" value="WD40_repeat_CS"/>
</dbReference>
<dbReference type="InterPro" id="IPR020472">
    <property type="entry name" value="WD40_PAC1"/>
</dbReference>
<dbReference type="Pfam" id="PF01496">
    <property type="entry name" value="V_ATPase_I"/>
    <property type="match status" value="1"/>
</dbReference>
<feature type="transmembrane region" description="Helical" evidence="28">
    <location>
        <begin position="1276"/>
        <end position="1300"/>
    </location>
</feature>
<dbReference type="PROSITE" id="PS50082">
    <property type="entry name" value="WD_REPEATS_2"/>
    <property type="match status" value="3"/>
</dbReference>
<evidence type="ECO:0000256" key="17">
    <source>
        <dbReference type="ARBA" id="ARBA00022786"/>
    </source>
</evidence>
<sequence>MSLVCAISNEVPEHPCVSPVSNQVFERRLIEKYIAENGTDPMNGQPLSEEQLVDIKVSHPIRPKAPSATSIPAILKSLQDEWDAVMLHSFTLRQQLQTTRQELSHALYQHDAACRVIARLTKEVTAAREALATLKPQAGLVAPQAVPTSQPNAAGAGGEPMEISELVGMTPEIIQKLQDKATILTTERKKRGKTVPEELVRAEDLSKYRQVATHAGLHSASVPGILALDLCPSDTNKVLTGGADKNVVVFDKNEEQIVATLKGHTKKVTSVIYHPSQSVVFSASPDTTIRVWSVTGGNCVQVIRAHEGGVTGLSLHATGDYLLSSSEDQYWAFSDIQTGRVLTKVTDESAGCALTCAQFHPDGLIFGTGTADSQIKIWDLKERTNVANFPGHSGPVTSIAFSENGYYLATGAQDSSVKLWDLRKLKNFKTINLDNNYEVKSLVFDQSGTYLAVGGSDIRVYICKQWSEVLNFSDHTGLVTGVAFGENAQFLTSAGMDRSRDGVALQRVRVQTSFGVKPPTMGSMFRSEEVCLVQLFLQSGSAYNCVSELGELGLVEFRDLNPSVNSFQRKFVSEVRRCEELEKTFSFLEQEIKRSLSPPLHGPLPLPCPSPFAPQPRELITIEEESERLARELREVSKNRDSLRAQLTQLSQYRGVLTRTHSLTASQAPPPVVESQGLFDNRQDVHLSFVAGVVHPWKVPSFERLLWRACRGYIIVDFREMEDRLEHPDTGEMVQWTVFLISYWGDQIGQKVKKICDCFRTQTFAYPERTADREEILQGLQGRIEDIKSVLSQTEAFLQQLLMQAVAVLPQWKVRVQKSKAVQMVLNLCSPSVTDKCLIAEAWCPVSKLPELQSALREGGRKSGSGVDSFYNRLPSSTPPPTLFPINSFSAGFQNIVDAYGVASYREVNPAVFTIITFPFLFAVMFGDVGHGLLMTLAALWMVLEEKDPKLRNNNNEIWRMMFGGRYLILLMGLFSVYTGAIYNECFSRGLSTFNSAWHVAPMFENNIWNASVLAGNQYLAMDPVVSGVFTSPYPFGIDPIWGMSNNKLTFLNSYKMKMSVIIGVIHMTFGVCLSFFNYVHFGKISSVFFVLIPELFFMVSLFGYLVFMVIFKWIAYTPAESKLAPSILIHFIDMFLFADNPDNAPLYGGQNLVQKILVVLALCSVPVLLFGKPTYEYLTFKRRRRHSEEDRHLLVADEGSINTHEGEVDGGAGEEEFDAADVFMHQAIHTIEYCLGCISNTASYLRLWALSLAHAQLSEVLWVMVMRLALRWQGYVGSVVLFVIFGFFAILTVSILLVMEGLSAFLHALRLHWVEFQNKFYSGTGYKLSPFSFSSLISASAPI</sequence>
<dbReference type="SMART" id="SM00504">
    <property type="entry name" value="Ubox"/>
    <property type="match status" value="1"/>
</dbReference>
<keyword evidence="17" id="KW-0833">Ubl conjugation pathway</keyword>
<dbReference type="Proteomes" id="UP001153269">
    <property type="component" value="Unassembled WGS sequence"/>
</dbReference>
<dbReference type="Pfam" id="PF08606">
    <property type="entry name" value="Prp19"/>
    <property type="match status" value="1"/>
</dbReference>
<dbReference type="SUPFAM" id="SSF50978">
    <property type="entry name" value="WD40 repeat-like"/>
    <property type="match status" value="1"/>
</dbReference>
<keyword evidence="31" id="KW-1185">Reference proteome</keyword>
<organism evidence="30 31">
    <name type="scientific">Pleuronectes platessa</name>
    <name type="common">European plaice</name>
    <dbReference type="NCBI Taxonomy" id="8262"/>
    <lineage>
        <taxon>Eukaryota</taxon>
        <taxon>Metazoa</taxon>
        <taxon>Chordata</taxon>
        <taxon>Craniata</taxon>
        <taxon>Vertebrata</taxon>
        <taxon>Euteleostomi</taxon>
        <taxon>Actinopterygii</taxon>
        <taxon>Neopterygii</taxon>
        <taxon>Teleostei</taxon>
        <taxon>Neoteleostei</taxon>
        <taxon>Acanthomorphata</taxon>
        <taxon>Carangaria</taxon>
        <taxon>Pleuronectiformes</taxon>
        <taxon>Pleuronectoidei</taxon>
        <taxon>Pleuronectidae</taxon>
        <taxon>Pleuronectes</taxon>
    </lineage>
</organism>
<name>A0A9N7YZS3_PLEPL</name>
<dbReference type="PANTHER" id="PTHR11629:SF21">
    <property type="entry name" value="V-TYPE PROTON ATPASE 116 KDA SUBUNIT A 3"/>
    <property type="match status" value="1"/>
</dbReference>
<evidence type="ECO:0000256" key="23">
    <source>
        <dbReference type="ARBA" id="ARBA00023242"/>
    </source>
</evidence>
<evidence type="ECO:0000256" key="4">
    <source>
        <dbReference type="ARBA" id="ARBA00004906"/>
    </source>
</evidence>
<feature type="transmembrane region" description="Helical" evidence="28">
    <location>
        <begin position="1059"/>
        <end position="1082"/>
    </location>
</feature>
<proteinExistence type="inferred from homology"/>
<comment type="pathway">
    <text evidence="4">Protein modification; protein ubiquitination.</text>
</comment>
<evidence type="ECO:0000256" key="11">
    <source>
        <dbReference type="ARBA" id="ARBA00022664"/>
    </source>
</evidence>
<dbReference type="InterPro" id="IPR003613">
    <property type="entry name" value="Ubox_domain"/>
</dbReference>
<feature type="repeat" description="WD" evidence="26">
    <location>
        <begin position="354"/>
        <end position="388"/>
    </location>
</feature>
<keyword evidence="15" id="KW-0677">Repeat</keyword>
<dbReference type="Gene3D" id="3.30.40.10">
    <property type="entry name" value="Zinc/RING finger domain, C3HC4 (zinc finger)"/>
    <property type="match status" value="1"/>
</dbReference>
<evidence type="ECO:0000256" key="18">
    <source>
        <dbReference type="ARBA" id="ARBA00022989"/>
    </source>
</evidence>
<evidence type="ECO:0000313" key="31">
    <source>
        <dbReference type="Proteomes" id="UP001153269"/>
    </source>
</evidence>
<keyword evidence="13 28" id="KW-0812">Transmembrane</keyword>
<keyword evidence="18 28" id="KW-1133">Transmembrane helix</keyword>
<keyword evidence="9" id="KW-0813">Transport</keyword>
<keyword evidence="27" id="KW-0175">Coiled coil</keyword>
<dbReference type="InterPro" id="IPR001680">
    <property type="entry name" value="WD40_rpt"/>
</dbReference>
<dbReference type="GO" id="GO:0007035">
    <property type="term" value="P:vacuolar acidification"/>
    <property type="evidence" value="ECO:0007669"/>
    <property type="project" value="TreeGrafter"/>
</dbReference>
<dbReference type="GO" id="GO:0005654">
    <property type="term" value="C:nucleoplasm"/>
    <property type="evidence" value="ECO:0007669"/>
    <property type="project" value="UniProtKB-SubCell"/>
</dbReference>
<evidence type="ECO:0000256" key="6">
    <source>
        <dbReference type="ARBA" id="ARBA00009904"/>
    </source>
</evidence>
<feature type="transmembrane region" description="Helical" evidence="28">
    <location>
        <begin position="1153"/>
        <end position="1176"/>
    </location>
</feature>
<feature type="domain" description="U-box" evidence="29">
    <location>
        <begin position="1"/>
        <end position="73"/>
    </location>
</feature>
<evidence type="ECO:0000256" key="13">
    <source>
        <dbReference type="ARBA" id="ARBA00022692"/>
    </source>
</evidence>
<reference evidence="30" key="1">
    <citation type="submission" date="2020-03" db="EMBL/GenBank/DDBJ databases">
        <authorList>
            <person name="Weist P."/>
        </authorList>
    </citation>
    <scope>NUCLEOTIDE SEQUENCE</scope>
</reference>
<keyword evidence="19" id="KW-0406">Ion transport</keyword>
<dbReference type="PROSITE" id="PS00678">
    <property type="entry name" value="WD_REPEATS_1"/>
    <property type="match status" value="1"/>
</dbReference>
<dbReference type="Pfam" id="PF04564">
    <property type="entry name" value="U-box"/>
    <property type="match status" value="1"/>
</dbReference>
<dbReference type="PRINTS" id="PR00320">
    <property type="entry name" value="GPROTEINBRPT"/>
</dbReference>
<keyword evidence="14" id="KW-0747">Spliceosome</keyword>
<keyword evidence="20 28" id="KW-0472">Membrane</keyword>
<dbReference type="GO" id="GO:0033179">
    <property type="term" value="C:proton-transporting V-type ATPase, V0 domain"/>
    <property type="evidence" value="ECO:0007669"/>
    <property type="project" value="InterPro"/>
</dbReference>
<keyword evidence="23" id="KW-0539">Nucleus</keyword>
<dbReference type="CDD" id="cd16656">
    <property type="entry name" value="RING-Ubox_PRP19"/>
    <property type="match status" value="1"/>
</dbReference>
<dbReference type="InterPro" id="IPR036322">
    <property type="entry name" value="WD40_repeat_dom_sf"/>
</dbReference>
<evidence type="ECO:0000256" key="2">
    <source>
        <dbReference type="ARBA" id="ARBA00004141"/>
    </source>
</evidence>
<keyword evidence="10 26" id="KW-0853">WD repeat</keyword>
<feature type="transmembrane region" description="Helical" evidence="28">
    <location>
        <begin position="920"/>
        <end position="944"/>
    </location>
</feature>
<dbReference type="InterPro" id="IPR055340">
    <property type="entry name" value="RING-Ubox_PRP19"/>
</dbReference>
<comment type="similarity">
    <text evidence="5">Belongs to the WD repeat PRP19 family.</text>
</comment>
<evidence type="ECO:0000256" key="8">
    <source>
        <dbReference type="ARBA" id="ARBA00015618"/>
    </source>
</evidence>
<dbReference type="InterPro" id="IPR015943">
    <property type="entry name" value="WD40/YVTN_repeat-like_dom_sf"/>
</dbReference>
<dbReference type="FunFam" id="2.130.10.10:FF:000043">
    <property type="entry name" value="pre-mRNA-processing factor 19"/>
    <property type="match status" value="1"/>
</dbReference>
<evidence type="ECO:0000256" key="20">
    <source>
        <dbReference type="ARBA" id="ARBA00023136"/>
    </source>
</evidence>
<dbReference type="GO" id="GO:0016567">
    <property type="term" value="P:protein ubiquitination"/>
    <property type="evidence" value="ECO:0007669"/>
    <property type="project" value="InterPro"/>
</dbReference>
<dbReference type="GO" id="GO:0005886">
    <property type="term" value="C:plasma membrane"/>
    <property type="evidence" value="ECO:0007669"/>
    <property type="project" value="TreeGrafter"/>
</dbReference>
<dbReference type="GO" id="GO:0006397">
    <property type="term" value="P:mRNA processing"/>
    <property type="evidence" value="ECO:0007669"/>
    <property type="project" value="UniProtKB-KW"/>
</dbReference>
<evidence type="ECO:0000256" key="10">
    <source>
        <dbReference type="ARBA" id="ARBA00022574"/>
    </source>
</evidence>
<feature type="repeat" description="WD" evidence="26">
    <location>
        <begin position="389"/>
        <end position="430"/>
    </location>
</feature>
<evidence type="ECO:0000256" key="7">
    <source>
        <dbReference type="ARBA" id="ARBA00012483"/>
    </source>
</evidence>
<dbReference type="PANTHER" id="PTHR11629">
    <property type="entry name" value="VACUOLAR PROTON ATPASES"/>
    <property type="match status" value="1"/>
</dbReference>
<keyword evidence="21" id="KW-0508">mRNA splicing</keyword>
<dbReference type="SMART" id="SM00320">
    <property type="entry name" value="WD40"/>
    <property type="match status" value="7"/>
</dbReference>
<evidence type="ECO:0000256" key="26">
    <source>
        <dbReference type="PROSITE-ProRule" id="PRU00221"/>
    </source>
</evidence>
<evidence type="ECO:0000256" key="14">
    <source>
        <dbReference type="ARBA" id="ARBA00022728"/>
    </source>
</evidence>
<protein>
    <recommendedName>
        <fullName evidence="8">Pre-mRNA-processing factor 19</fullName>
        <ecNumber evidence="7">2.3.2.27</ecNumber>
    </recommendedName>
    <alternativeName>
        <fullName evidence="24">PRP19/PSO4 homolog</fullName>
    </alternativeName>
    <alternativeName>
        <fullName evidence="25">RING-type E3 ubiquitin transferase PRP19</fullName>
    </alternativeName>
</protein>
<accession>A0A9N7YZS3</accession>
<dbReference type="EC" id="2.3.2.27" evidence="7"/>
<evidence type="ECO:0000256" key="19">
    <source>
        <dbReference type="ARBA" id="ARBA00023065"/>
    </source>
</evidence>
<evidence type="ECO:0000256" key="25">
    <source>
        <dbReference type="ARBA" id="ARBA00032682"/>
    </source>
</evidence>
<feature type="repeat" description="WD" evidence="26">
    <location>
        <begin position="261"/>
        <end position="302"/>
    </location>
</feature>
<dbReference type="InterPro" id="IPR002490">
    <property type="entry name" value="V-ATPase_116kDa_su"/>
</dbReference>
<evidence type="ECO:0000313" key="30">
    <source>
        <dbReference type="EMBL" id="CAB1450448.1"/>
    </source>
</evidence>
<dbReference type="GO" id="GO:0008380">
    <property type="term" value="P:RNA splicing"/>
    <property type="evidence" value="ECO:0007669"/>
    <property type="project" value="UniProtKB-KW"/>
</dbReference>
<evidence type="ECO:0000256" key="1">
    <source>
        <dbReference type="ARBA" id="ARBA00000900"/>
    </source>
</evidence>
<comment type="subcellular location">
    <subcellularLocation>
        <location evidence="2">Membrane</location>
        <topology evidence="2">Multi-pass membrane protein</topology>
    </subcellularLocation>
    <subcellularLocation>
        <location evidence="3">Nucleus</location>
        <location evidence="3">Nucleoplasm</location>
    </subcellularLocation>
</comment>
<evidence type="ECO:0000256" key="3">
    <source>
        <dbReference type="ARBA" id="ARBA00004642"/>
    </source>
</evidence>
<comment type="catalytic activity">
    <reaction evidence="1">
        <text>S-ubiquitinyl-[E2 ubiquitin-conjugating enzyme]-L-cysteine + [acceptor protein]-L-lysine = [E2 ubiquitin-conjugating enzyme]-L-cysteine + N(6)-ubiquitinyl-[acceptor protein]-L-lysine.</text>
        <dbReference type="EC" id="2.3.2.27"/>
    </reaction>
</comment>
<evidence type="ECO:0000256" key="28">
    <source>
        <dbReference type="SAM" id="Phobius"/>
    </source>
</evidence>